<dbReference type="Proteomes" id="UP000427820">
    <property type="component" value="Chromosome"/>
</dbReference>
<dbReference type="EMBL" id="CP032551">
    <property type="protein sequence ID" value="QGT94815.1"/>
    <property type="molecule type" value="Genomic_DNA"/>
</dbReference>
<evidence type="ECO:0000313" key="1">
    <source>
        <dbReference type="EMBL" id="QGT94815.1"/>
    </source>
</evidence>
<organism evidence="1 2">
    <name type="scientific">Pseudidiomarina andamanensis</name>
    <dbReference type="NCBI Taxonomy" id="1940690"/>
    <lineage>
        <taxon>Bacteria</taxon>
        <taxon>Pseudomonadati</taxon>
        <taxon>Pseudomonadota</taxon>
        <taxon>Gammaproteobacteria</taxon>
        <taxon>Alteromonadales</taxon>
        <taxon>Idiomarinaceae</taxon>
        <taxon>Pseudidiomarina</taxon>
    </lineage>
</organism>
<name>A0AA92IKS3_9GAMM</name>
<accession>A0AA92IKS3</accession>
<keyword evidence="2" id="KW-1185">Reference proteome</keyword>
<protein>
    <submittedName>
        <fullName evidence="1">Uncharacterized protein</fullName>
    </submittedName>
</protein>
<dbReference type="RefSeq" id="WP_156265734.1">
    <property type="nucleotide sequence ID" value="NZ_CP032551.1"/>
</dbReference>
<reference evidence="1 2" key="1">
    <citation type="submission" date="2018-09" db="EMBL/GenBank/DDBJ databases">
        <title>Whole genome sequencing of Idiomarina andamanensis W-5T (LMG 29773T= JCM 31645T).</title>
        <authorList>
            <person name="Das S.K."/>
        </authorList>
    </citation>
    <scope>NUCLEOTIDE SEQUENCE [LARGE SCALE GENOMIC DNA]</scope>
    <source>
        <strain evidence="1 2">W-5T</strain>
    </source>
</reference>
<dbReference type="KEGG" id="panm:D3795_00830"/>
<sequence length="384" mass="43876">MLIVLRSINLINNSQSSSEKNVALYRIINAAIEQKHAVIIDDVPESYNPKNFGRLGDFVVGQIINIRDIYSENEAMKTLVNKFLIVDFSLDRLAINLDSYGNLIVGYTKLVQSNFLESSNLILEDLNDKEVYYSFVNYYCYHNRINNFNFKLDFRAGGGSSCRRHFDESIDDNRLTICIVDSDRRHPNGPLGSTAQLFSNVFDREQDFWYLEILPHHEAENIIPISVYKKGYLLLKERKRAQLLESIKSVLYGSTGSVRYFDFKKGLTAYQYGFLESTYGAYWEHVINGLDINESCLGCIRNVSSFTRIKKGCYHCPNNTNCVFIQSICCDAATTLQVIKKKQVDLNRLFNSAMSEAPAQVDEILRIGKVLFSWGYASNFQSAS</sequence>
<evidence type="ECO:0000313" key="2">
    <source>
        <dbReference type="Proteomes" id="UP000427820"/>
    </source>
</evidence>
<gene>
    <name evidence="1" type="ORF">D3795_00830</name>
</gene>
<dbReference type="AlphaFoldDB" id="A0AA92IKS3"/>
<proteinExistence type="predicted"/>